<dbReference type="AlphaFoldDB" id="A0A1W1Z0V2"/>
<organism evidence="1 2">
    <name type="scientific">Fulvimarina manganoxydans</name>
    <dbReference type="NCBI Taxonomy" id="937218"/>
    <lineage>
        <taxon>Bacteria</taxon>
        <taxon>Pseudomonadati</taxon>
        <taxon>Pseudomonadota</taxon>
        <taxon>Alphaproteobacteria</taxon>
        <taxon>Hyphomicrobiales</taxon>
        <taxon>Aurantimonadaceae</taxon>
        <taxon>Fulvimarina</taxon>
    </lineage>
</organism>
<gene>
    <name evidence="1" type="ORF">SAMN06297251_102108</name>
</gene>
<proteinExistence type="predicted"/>
<evidence type="ECO:0000313" key="2">
    <source>
        <dbReference type="Proteomes" id="UP000192656"/>
    </source>
</evidence>
<sequence>MAKRPRRLIEQQVTVELSLDEFEDEVIRDEYEARFGAMAAIEPRNADRLAELIAEGATDEALDLLREIAPDTLYPSTIKRLVADRQHQRSLA</sequence>
<reference evidence="1 2" key="1">
    <citation type="submission" date="2017-04" db="EMBL/GenBank/DDBJ databases">
        <authorList>
            <person name="Afonso C.L."/>
            <person name="Miller P.J."/>
            <person name="Scott M.A."/>
            <person name="Spackman E."/>
            <person name="Goraichik I."/>
            <person name="Dimitrov K.M."/>
            <person name="Suarez D.L."/>
            <person name="Swayne D.E."/>
        </authorList>
    </citation>
    <scope>NUCLEOTIDE SEQUENCE [LARGE SCALE GENOMIC DNA]</scope>
    <source>
        <strain evidence="1 2">CGMCC 1.10972</strain>
    </source>
</reference>
<evidence type="ECO:0000313" key="1">
    <source>
        <dbReference type="EMBL" id="SMC41588.1"/>
    </source>
</evidence>
<protein>
    <submittedName>
        <fullName evidence="1">Uncharacterized protein</fullName>
    </submittedName>
</protein>
<dbReference type="Proteomes" id="UP000192656">
    <property type="component" value="Unassembled WGS sequence"/>
</dbReference>
<dbReference type="EMBL" id="FWXR01000002">
    <property type="protein sequence ID" value="SMC41588.1"/>
    <property type="molecule type" value="Genomic_DNA"/>
</dbReference>
<dbReference type="STRING" id="937218.SAMN06297251_102108"/>
<accession>A0A1W1Z0V2</accession>
<keyword evidence="2" id="KW-1185">Reference proteome</keyword>
<name>A0A1W1Z0V2_9HYPH</name>